<dbReference type="Pfam" id="PF00656">
    <property type="entry name" value="Peptidase_C14"/>
    <property type="match status" value="1"/>
</dbReference>
<dbReference type="GO" id="GO:0004197">
    <property type="term" value="F:cysteine-type endopeptidase activity"/>
    <property type="evidence" value="ECO:0007669"/>
    <property type="project" value="InterPro"/>
</dbReference>
<dbReference type="OMA" id="AIMDSCH"/>
<feature type="compositionally biased region" description="Low complexity" evidence="2">
    <location>
        <begin position="70"/>
        <end position="79"/>
    </location>
</feature>
<dbReference type="OrthoDB" id="3223806at2759"/>
<evidence type="ECO:0000256" key="1">
    <source>
        <dbReference type="ARBA" id="ARBA00009005"/>
    </source>
</evidence>
<dbReference type="PANTHER" id="PTHR48104">
    <property type="entry name" value="METACASPASE-4"/>
    <property type="match status" value="1"/>
</dbReference>
<keyword evidence="6" id="KW-1185">Reference proteome</keyword>
<feature type="domain" description="PBZ-type" evidence="4">
    <location>
        <begin position="83"/>
        <end position="107"/>
    </location>
</feature>
<dbReference type="InterPro" id="IPR050452">
    <property type="entry name" value="Metacaspase"/>
</dbReference>
<evidence type="ECO:0000259" key="4">
    <source>
        <dbReference type="Pfam" id="PF10283"/>
    </source>
</evidence>
<proteinExistence type="inferred from homology"/>
<evidence type="ECO:0000259" key="3">
    <source>
        <dbReference type="Pfam" id="PF00656"/>
    </source>
</evidence>
<organism evidence="5 6">
    <name type="scientific">Polarella glacialis</name>
    <name type="common">Dinoflagellate</name>
    <dbReference type="NCBI Taxonomy" id="89957"/>
    <lineage>
        <taxon>Eukaryota</taxon>
        <taxon>Sar</taxon>
        <taxon>Alveolata</taxon>
        <taxon>Dinophyceae</taxon>
        <taxon>Suessiales</taxon>
        <taxon>Suessiaceae</taxon>
        <taxon>Polarella</taxon>
    </lineage>
</organism>
<evidence type="ECO:0000313" key="5">
    <source>
        <dbReference type="EMBL" id="CAE8599657.1"/>
    </source>
</evidence>
<dbReference type="Gene3D" id="3.40.50.12660">
    <property type="match status" value="1"/>
</dbReference>
<feature type="non-terminal residue" evidence="5">
    <location>
        <position position="1"/>
    </location>
</feature>
<gene>
    <name evidence="5" type="ORF">PGLA1383_LOCUS18002</name>
</gene>
<feature type="domain" description="Peptidase C14 caspase" evidence="3">
    <location>
        <begin position="198"/>
        <end position="438"/>
    </location>
</feature>
<dbReference type="Pfam" id="PF10283">
    <property type="entry name" value="zf-CCHH"/>
    <property type="match status" value="1"/>
</dbReference>
<dbReference type="SUPFAM" id="SSF52129">
    <property type="entry name" value="Caspase-like"/>
    <property type="match status" value="1"/>
</dbReference>
<sequence length="523" mass="55108">ATPQVDGKLLSGVWADAIVAGVAVEKAGQAGQYADGPAGQVMDYLSERGFIKFAKAADATEQAAHEGRLRPAAAPAAGRPDSRPVCEHGPSCYRKNPQHHQDFTHPWLEGGSSGGGGGGGSGTLAPLQVRCGGCSQVFQVAVPPGTAPGSTMRAGCPKCRAVNETMVPGSAMGGAVARLQPPQGHQHIGGHAPRLTGRRRALLIGVNYFGSRAQLRGCINDVQNLQRLLIETCGWQQSDIRTLTDDGRGSGPPDRRNIEQSLAWLVQGAKAGDVLFFSFSGHGAQQEDPHGFEEDGMNETILPVDFEQAGMITDDQLGDIMVKPLPEGVRLTAIMDSCHSGSGIDLPFSWDRRAGRWREETNPYHSLGDVLMISGCEDDDTSSDASSSYGAAGGAMTTAFCEVLRRNPRPTYPQLLDLMTRQLASNGFAQRPVLSASQPFDLNRPFGLDDIHPNMNPQIGRTFRKKFPPRPRPMDGPLAGVLGPLGMLAGGAIGGFILGAIAGDIIGDIGGGLMGGMFGGGDW</sequence>
<comment type="similarity">
    <text evidence="1">Belongs to the peptidase C14B family.</text>
</comment>
<accession>A0A813EG72</accession>
<dbReference type="InterPro" id="IPR011600">
    <property type="entry name" value="Pept_C14_caspase"/>
</dbReference>
<evidence type="ECO:0008006" key="7">
    <source>
        <dbReference type="Google" id="ProtNLM"/>
    </source>
</evidence>
<feature type="region of interest" description="Disordered" evidence="2">
    <location>
        <begin position="62"/>
        <end position="83"/>
    </location>
</feature>
<dbReference type="InterPro" id="IPR019406">
    <property type="entry name" value="APLF_PBZ"/>
</dbReference>
<dbReference type="Proteomes" id="UP000654075">
    <property type="component" value="Unassembled WGS sequence"/>
</dbReference>
<evidence type="ECO:0000256" key="2">
    <source>
        <dbReference type="SAM" id="MobiDB-lite"/>
    </source>
</evidence>
<feature type="region of interest" description="Disordered" evidence="2">
    <location>
        <begin position="97"/>
        <end position="121"/>
    </location>
</feature>
<dbReference type="AlphaFoldDB" id="A0A813EG72"/>
<name>A0A813EG72_POLGL</name>
<reference evidence="5" key="1">
    <citation type="submission" date="2021-02" db="EMBL/GenBank/DDBJ databases">
        <authorList>
            <person name="Dougan E. K."/>
            <person name="Rhodes N."/>
            <person name="Thang M."/>
            <person name="Chan C."/>
        </authorList>
    </citation>
    <scope>NUCLEOTIDE SEQUENCE</scope>
</reference>
<feature type="compositionally biased region" description="Gly residues" evidence="2">
    <location>
        <begin position="111"/>
        <end position="121"/>
    </location>
</feature>
<dbReference type="EMBL" id="CAJNNV010011365">
    <property type="protein sequence ID" value="CAE8599657.1"/>
    <property type="molecule type" value="Genomic_DNA"/>
</dbReference>
<protein>
    <recommendedName>
        <fullName evidence="7">Metacaspase</fullName>
    </recommendedName>
</protein>
<dbReference type="GO" id="GO:0005737">
    <property type="term" value="C:cytoplasm"/>
    <property type="evidence" value="ECO:0007669"/>
    <property type="project" value="TreeGrafter"/>
</dbReference>
<dbReference type="GO" id="GO:0006508">
    <property type="term" value="P:proteolysis"/>
    <property type="evidence" value="ECO:0007669"/>
    <property type="project" value="InterPro"/>
</dbReference>
<dbReference type="PANTHER" id="PTHR48104:SF30">
    <property type="entry name" value="METACASPASE-1"/>
    <property type="match status" value="1"/>
</dbReference>
<dbReference type="InterPro" id="IPR029030">
    <property type="entry name" value="Caspase-like_dom_sf"/>
</dbReference>
<comment type="caution">
    <text evidence="5">The sequence shown here is derived from an EMBL/GenBank/DDBJ whole genome shotgun (WGS) entry which is preliminary data.</text>
</comment>
<evidence type="ECO:0000313" key="6">
    <source>
        <dbReference type="Proteomes" id="UP000654075"/>
    </source>
</evidence>